<reference evidence="15" key="1">
    <citation type="submission" date="2018-06" db="EMBL/GenBank/DDBJ databases">
        <authorList>
            <person name="Zhirakovskaya E."/>
        </authorList>
    </citation>
    <scope>NUCLEOTIDE SEQUENCE</scope>
</reference>
<feature type="transmembrane region" description="Helical" evidence="12">
    <location>
        <begin position="281"/>
        <end position="303"/>
    </location>
</feature>
<proteinExistence type="inferred from homology"/>
<dbReference type="Gene3D" id="3.30.70.3040">
    <property type="match status" value="1"/>
</dbReference>
<feature type="transmembrane region" description="Helical" evidence="12">
    <location>
        <begin position="238"/>
        <end position="260"/>
    </location>
</feature>
<evidence type="ECO:0000256" key="3">
    <source>
        <dbReference type="ARBA" id="ARBA00011160"/>
    </source>
</evidence>
<evidence type="ECO:0000256" key="12">
    <source>
        <dbReference type="SAM" id="Phobius"/>
    </source>
</evidence>
<comment type="subcellular location">
    <subcellularLocation>
        <location evidence="1">Cell inner membrane</location>
        <topology evidence="1">Multi-pass membrane protein</topology>
    </subcellularLocation>
</comment>
<dbReference type="EMBL" id="UOFZ01000170">
    <property type="protein sequence ID" value="VAX14293.1"/>
    <property type="molecule type" value="Genomic_DNA"/>
</dbReference>
<keyword evidence="9 12" id="KW-1133">Transmembrane helix</keyword>
<accession>A0A3B1BQ06</accession>
<evidence type="ECO:0000256" key="8">
    <source>
        <dbReference type="ARBA" id="ARBA00022692"/>
    </source>
</evidence>
<keyword evidence="10 12" id="KW-0472">Membrane</keyword>
<evidence type="ECO:0000256" key="1">
    <source>
        <dbReference type="ARBA" id="ARBA00004429"/>
    </source>
</evidence>
<evidence type="ECO:0000256" key="2">
    <source>
        <dbReference type="ARBA" id="ARBA00007379"/>
    </source>
</evidence>
<evidence type="ECO:0000256" key="11">
    <source>
        <dbReference type="ARBA" id="ARBA00023306"/>
    </source>
</evidence>
<feature type="transmembrane region" description="Helical" evidence="12">
    <location>
        <begin position="33"/>
        <end position="56"/>
    </location>
</feature>
<dbReference type="InterPro" id="IPR040690">
    <property type="entry name" value="FtsX_ECD"/>
</dbReference>
<feature type="domain" description="FtsX extracellular" evidence="14">
    <location>
        <begin position="71"/>
        <end position="157"/>
    </location>
</feature>
<dbReference type="AlphaFoldDB" id="A0A3B1BQ06"/>
<dbReference type="InterPro" id="IPR004513">
    <property type="entry name" value="FtsX"/>
</dbReference>
<evidence type="ECO:0000256" key="9">
    <source>
        <dbReference type="ARBA" id="ARBA00022989"/>
    </source>
</evidence>
<keyword evidence="7" id="KW-0132">Cell division</keyword>
<evidence type="ECO:0000313" key="15">
    <source>
        <dbReference type="EMBL" id="VAX14293.1"/>
    </source>
</evidence>
<comment type="subunit">
    <text evidence="3">Forms a membrane-associated complex with FtsE.</text>
</comment>
<evidence type="ECO:0000256" key="5">
    <source>
        <dbReference type="ARBA" id="ARBA00022475"/>
    </source>
</evidence>
<keyword evidence="11" id="KW-0131">Cell cycle</keyword>
<keyword evidence="5" id="KW-1003">Cell membrane</keyword>
<organism evidence="15">
    <name type="scientific">hydrothermal vent metagenome</name>
    <dbReference type="NCBI Taxonomy" id="652676"/>
    <lineage>
        <taxon>unclassified sequences</taxon>
        <taxon>metagenomes</taxon>
        <taxon>ecological metagenomes</taxon>
    </lineage>
</organism>
<dbReference type="NCBIfam" id="TIGR00439">
    <property type="entry name" value="FtsX_Gneg"/>
    <property type="match status" value="1"/>
</dbReference>
<sequence>MKKGDIATRSQTLMLRHLQVFFYSLGQLSRHPLSLFMTAAVIGIALALPTGLHVLLQNAQQLSGRWDGSAQISLFLKKSVNDRQALRLARQLRQRDDIAKVSYISRQQALREFEQQSGFGDALKALTKNPLPSVLIVQPALTHSQPEQTAALLNQLRRDIRVDVAQLDMQWLKRLYAIMDIIRRGLVVLAGLLALTVLLVVGNTIRLAIQNRRNEIVVMKLIGGTDAFIRRPFLYTGFWYGFFGAMLAFIMVDAALLLLSGPVEKLALLYHNSFELSHLDLGTTLVLLISGVMLGLVGSWLAVGRHLREIEPG</sequence>
<dbReference type="Pfam" id="PF02687">
    <property type="entry name" value="FtsX"/>
    <property type="match status" value="1"/>
</dbReference>
<name>A0A3B1BQ06_9ZZZZ</name>
<evidence type="ECO:0000256" key="7">
    <source>
        <dbReference type="ARBA" id="ARBA00022618"/>
    </source>
</evidence>
<evidence type="ECO:0000256" key="4">
    <source>
        <dbReference type="ARBA" id="ARBA00021907"/>
    </source>
</evidence>
<evidence type="ECO:0000256" key="6">
    <source>
        <dbReference type="ARBA" id="ARBA00022519"/>
    </source>
</evidence>
<evidence type="ECO:0000259" key="14">
    <source>
        <dbReference type="Pfam" id="PF18075"/>
    </source>
</evidence>
<feature type="domain" description="ABC3 transporter permease C-terminal" evidence="13">
    <location>
        <begin position="188"/>
        <end position="305"/>
    </location>
</feature>
<feature type="transmembrane region" description="Helical" evidence="12">
    <location>
        <begin position="186"/>
        <end position="209"/>
    </location>
</feature>
<protein>
    <recommendedName>
        <fullName evidence="4">Cell division protein FtsX</fullName>
    </recommendedName>
</protein>
<comment type="similarity">
    <text evidence="2">Belongs to the ABC-4 integral membrane protein family. FtsX subfamily.</text>
</comment>
<dbReference type="GO" id="GO:0005886">
    <property type="term" value="C:plasma membrane"/>
    <property type="evidence" value="ECO:0007669"/>
    <property type="project" value="UniProtKB-SubCell"/>
</dbReference>
<gene>
    <name evidence="15" type="ORF">MNBD_GAMMA24-25</name>
</gene>
<dbReference type="PANTHER" id="PTHR47755">
    <property type="entry name" value="CELL DIVISION PROTEIN FTSX"/>
    <property type="match status" value="1"/>
</dbReference>
<keyword evidence="6" id="KW-0997">Cell inner membrane</keyword>
<dbReference type="PIRSF" id="PIRSF003097">
    <property type="entry name" value="FtsX"/>
    <property type="match status" value="1"/>
</dbReference>
<keyword evidence="8 12" id="KW-0812">Transmembrane</keyword>
<dbReference type="InterPro" id="IPR047590">
    <property type="entry name" value="FtsX_proteobact-type"/>
</dbReference>
<evidence type="ECO:0000259" key="13">
    <source>
        <dbReference type="Pfam" id="PF02687"/>
    </source>
</evidence>
<evidence type="ECO:0000256" key="10">
    <source>
        <dbReference type="ARBA" id="ARBA00023136"/>
    </source>
</evidence>
<dbReference type="InterPro" id="IPR003838">
    <property type="entry name" value="ABC3_permease_C"/>
</dbReference>
<dbReference type="GO" id="GO:0051301">
    <property type="term" value="P:cell division"/>
    <property type="evidence" value="ECO:0007669"/>
    <property type="project" value="UniProtKB-KW"/>
</dbReference>
<dbReference type="Pfam" id="PF18075">
    <property type="entry name" value="FtsX_ECD"/>
    <property type="match status" value="1"/>
</dbReference>
<dbReference type="GO" id="GO:0032153">
    <property type="term" value="C:cell division site"/>
    <property type="evidence" value="ECO:0007669"/>
    <property type="project" value="TreeGrafter"/>
</dbReference>
<dbReference type="PANTHER" id="PTHR47755:SF1">
    <property type="entry name" value="CELL DIVISION PROTEIN FTSX"/>
    <property type="match status" value="1"/>
</dbReference>